<proteinExistence type="predicted"/>
<organism evidence="1 2">
    <name type="scientific">Colletotrichum truncatum</name>
    <name type="common">Anthracnose fungus</name>
    <name type="synonym">Colletotrichum capsici</name>
    <dbReference type="NCBI Taxonomy" id="5467"/>
    <lineage>
        <taxon>Eukaryota</taxon>
        <taxon>Fungi</taxon>
        <taxon>Dikarya</taxon>
        <taxon>Ascomycota</taxon>
        <taxon>Pezizomycotina</taxon>
        <taxon>Sordariomycetes</taxon>
        <taxon>Hypocreomycetidae</taxon>
        <taxon>Glomerellales</taxon>
        <taxon>Glomerellaceae</taxon>
        <taxon>Colletotrichum</taxon>
        <taxon>Colletotrichum truncatum species complex</taxon>
    </lineage>
</organism>
<evidence type="ECO:0000313" key="2">
    <source>
        <dbReference type="Proteomes" id="UP000805649"/>
    </source>
</evidence>
<sequence>MDPSMTGEQIQTWAYQVEPLTPKGLGLAVEYVAIVFGIISIIVVGLRIYVRAGLSGASTRLWGIEDWLVVIGTVPFIPAVVFAVYASRYGVGSHDIDIPSPLYLIRAVEYQTYWEVLYFISSTIIKCAIGFTCVRLDKRKRVTILMGVNMSIMVVIAILALIFVFHNCTPLAATWNPALGTCQKVISLQTVSYIVSAIQMATDWICATIPFFIVAGLHMPRRQKVSVICILGLGVFASIATCIRMPYLKYYDTAKYPTEIACVFSLTKAPPQW</sequence>
<evidence type="ECO:0000313" key="1">
    <source>
        <dbReference type="EMBL" id="KAL0935525.1"/>
    </source>
</evidence>
<dbReference type="Proteomes" id="UP000805649">
    <property type="component" value="Unassembled WGS sequence"/>
</dbReference>
<comment type="caution">
    <text evidence="1">The sequence shown here is derived from an EMBL/GenBank/DDBJ whole genome shotgun (WGS) entry which is preliminary data.</text>
</comment>
<gene>
    <name evidence="1" type="ORF">CTRU02_210116</name>
</gene>
<protein>
    <submittedName>
        <fullName evidence="1">Integral membrane protein</fullName>
    </submittedName>
</protein>
<reference evidence="1 2" key="1">
    <citation type="journal article" date="2020" name="Phytopathology">
        <title>Genome Sequence Resources of Colletotrichum truncatum, C. plurivorum, C. musicola, and C. sojae: Four Species Pathogenic to Soybean (Glycine max).</title>
        <authorList>
            <person name="Rogerio F."/>
            <person name="Boufleur T.R."/>
            <person name="Ciampi-Guillardi M."/>
            <person name="Sukno S.A."/>
            <person name="Thon M.R."/>
            <person name="Massola Junior N.S."/>
            <person name="Baroncelli R."/>
        </authorList>
    </citation>
    <scope>NUCLEOTIDE SEQUENCE [LARGE SCALE GENOMIC DNA]</scope>
    <source>
        <strain evidence="1 2">CMES1059</strain>
    </source>
</reference>
<dbReference type="EMBL" id="VUJX02000006">
    <property type="protein sequence ID" value="KAL0935525.1"/>
    <property type="molecule type" value="Genomic_DNA"/>
</dbReference>
<accession>A0ACC3YUB2</accession>
<name>A0ACC3YUB2_COLTU</name>
<keyword evidence="2" id="KW-1185">Reference proteome</keyword>